<organism evidence="1 2">
    <name type="scientific">Desulfobacula toluolica (strain DSM 7467 / Tol2)</name>
    <dbReference type="NCBI Taxonomy" id="651182"/>
    <lineage>
        <taxon>Bacteria</taxon>
        <taxon>Pseudomonadati</taxon>
        <taxon>Thermodesulfobacteriota</taxon>
        <taxon>Desulfobacteria</taxon>
        <taxon>Desulfobacterales</taxon>
        <taxon>Desulfobacteraceae</taxon>
        <taxon>Desulfobacula</taxon>
    </lineage>
</organism>
<dbReference type="AlphaFoldDB" id="K0NKM5"/>
<accession>K0NKM5</accession>
<evidence type="ECO:0000313" key="2">
    <source>
        <dbReference type="Proteomes" id="UP000007347"/>
    </source>
</evidence>
<dbReference type="HOGENOM" id="CLU_2860476_0_0_7"/>
<reference evidence="1 2" key="1">
    <citation type="journal article" date="2013" name="Environ. Microbiol.">
        <title>Complete genome, catabolic sub-proteomes and key-metabolites of Desulfobacula toluolica Tol2, a marine, aromatic compound-degrading, sulfate-reducing bacterium.</title>
        <authorList>
            <person name="Wohlbrand L."/>
            <person name="Jacob J.H."/>
            <person name="Kube M."/>
            <person name="Mussmann M."/>
            <person name="Jarling R."/>
            <person name="Beck A."/>
            <person name="Amann R."/>
            <person name="Wilkes H."/>
            <person name="Reinhardt R."/>
            <person name="Rabus R."/>
        </authorList>
    </citation>
    <scope>NUCLEOTIDE SEQUENCE [LARGE SCALE GENOMIC DNA]</scope>
    <source>
        <strain evidence="2">DSM 7467 / Tol2</strain>
    </source>
</reference>
<gene>
    <name evidence="1" type="ordered locus">TOL2_C31870</name>
</gene>
<keyword evidence="2" id="KW-1185">Reference proteome</keyword>
<dbReference type="EMBL" id="FO203503">
    <property type="protein sequence ID" value="CCK81345.1"/>
    <property type="molecule type" value="Genomic_DNA"/>
</dbReference>
<sequence length="64" mass="7324">MAGRIQRKNMLKPGLDLNETAQFIVVTISGCSALYASTHDPRIWNFILAQLNWFMNGLKKTRKD</sequence>
<dbReference type="KEGG" id="dto:TOL2_C31870"/>
<name>K0NKM5_DESTT</name>
<evidence type="ECO:0000313" key="1">
    <source>
        <dbReference type="EMBL" id="CCK81345.1"/>
    </source>
</evidence>
<protein>
    <submittedName>
        <fullName evidence="1">Uncharacterized protein</fullName>
    </submittedName>
</protein>
<dbReference type="PROSITE" id="PS51257">
    <property type="entry name" value="PROKAR_LIPOPROTEIN"/>
    <property type="match status" value="1"/>
</dbReference>
<proteinExistence type="predicted"/>
<dbReference type="Proteomes" id="UP000007347">
    <property type="component" value="Chromosome"/>
</dbReference>
<dbReference type="RefSeq" id="WP_014958534.1">
    <property type="nucleotide sequence ID" value="NC_018645.1"/>
</dbReference>